<reference evidence="3 4" key="1">
    <citation type="submission" date="2020-04" db="EMBL/GenBank/DDBJ databases">
        <title>Azohydromonas sp. isolated from soil.</title>
        <authorList>
            <person name="Dahal R.H."/>
        </authorList>
    </citation>
    <scope>NUCLEOTIDE SEQUENCE [LARGE SCALE GENOMIC DNA]</scope>
    <source>
        <strain evidence="3 4">G-1-1-14</strain>
    </source>
</reference>
<dbReference type="RefSeq" id="WP_169159444.1">
    <property type="nucleotide sequence ID" value="NZ_JABBFW010000003.1"/>
</dbReference>
<proteinExistence type="predicted"/>
<keyword evidence="2" id="KW-1133">Transmembrane helix</keyword>
<name>A0A848F8F3_9BURK</name>
<evidence type="ECO:0008006" key="5">
    <source>
        <dbReference type="Google" id="ProtNLM"/>
    </source>
</evidence>
<dbReference type="Proteomes" id="UP000574067">
    <property type="component" value="Unassembled WGS sequence"/>
</dbReference>
<keyword evidence="4" id="KW-1185">Reference proteome</keyword>
<protein>
    <recommendedName>
        <fullName evidence="5">Transmembrane protein</fullName>
    </recommendedName>
</protein>
<keyword evidence="2" id="KW-0812">Transmembrane</keyword>
<evidence type="ECO:0000256" key="2">
    <source>
        <dbReference type="SAM" id="Phobius"/>
    </source>
</evidence>
<evidence type="ECO:0000313" key="3">
    <source>
        <dbReference type="EMBL" id="NML14530.1"/>
    </source>
</evidence>
<sequence>MYLVALGWLYVVLMMAVAEAMAPSGTVLGAVFTFLLYGVLPLSIVLYLMGTPARRQARRRAEALAEPDRGSLPSGDPVAPERKEP</sequence>
<feature type="compositionally biased region" description="Basic and acidic residues" evidence="1">
    <location>
        <begin position="59"/>
        <end position="69"/>
    </location>
</feature>
<feature type="transmembrane region" description="Helical" evidence="2">
    <location>
        <begin position="30"/>
        <end position="50"/>
    </location>
</feature>
<gene>
    <name evidence="3" type="ORF">HHL10_06015</name>
</gene>
<organism evidence="3 4">
    <name type="scientific">Azohydromonas caseinilytica</name>
    <dbReference type="NCBI Taxonomy" id="2728836"/>
    <lineage>
        <taxon>Bacteria</taxon>
        <taxon>Pseudomonadati</taxon>
        <taxon>Pseudomonadota</taxon>
        <taxon>Betaproteobacteria</taxon>
        <taxon>Burkholderiales</taxon>
        <taxon>Sphaerotilaceae</taxon>
        <taxon>Azohydromonas</taxon>
    </lineage>
</organism>
<accession>A0A848F8F3</accession>
<dbReference type="AlphaFoldDB" id="A0A848F8F3"/>
<evidence type="ECO:0000313" key="4">
    <source>
        <dbReference type="Proteomes" id="UP000574067"/>
    </source>
</evidence>
<dbReference type="EMBL" id="JABBFW010000003">
    <property type="protein sequence ID" value="NML14530.1"/>
    <property type="molecule type" value="Genomic_DNA"/>
</dbReference>
<evidence type="ECO:0000256" key="1">
    <source>
        <dbReference type="SAM" id="MobiDB-lite"/>
    </source>
</evidence>
<comment type="caution">
    <text evidence="3">The sequence shown here is derived from an EMBL/GenBank/DDBJ whole genome shotgun (WGS) entry which is preliminary data.</text>
</comment>
<keyword evidence="2" id="KW-0472">Membrane</keyword>
<feature type="region of interest" description="Disordered" evidence="1">
    <location>
        <begin position="59"/>
        <end position="85"/>
    </location>
</feature>